<sequence length="75" mass="8290">MLDLDYVGAPFGEHGTRRRNEPVHGDFKDADAFERPHAPVPVAETTNAMVTAVLVTGSAVSWAGIPYPLVWWRSR</sequence>
<feature type="region of interest" description="Disordered" evidence="1">
    <location>
        <begin position="1"/>
        <end position="31"/>
    </location>
</feature>
<name>A0A7I9Z0K0_9MYCO</name>
<proteinExistence type="predicted"/>
<keyword evidence="4" id="KW-1185">Reference proteome</keyword>
<organism evidence="3 4">
    <name type="scientific">Mycobacterium timonense</name>
    <dbReference type="NCBI Taxonomy" id="701043"/>
    <lineage>
        <taxon>Bacteria</taxon>
        <taxon>Bacillati</taxon>
        <taxon>Actinomycetota</taxon>
        <taxon>Actinomycetes</taxon>
        <taxon>Mycobacteriales</taxon>
        <taxon>Mycobacteriaceae</taxon>
        <taxon>Mycobacterium</taxon>
        <taxon>Mycobacterium avium complex (MAC)</taxon>
    </lineage>
</organism>
<evidence type="ECO:0000256" key="2">
    <source>
        <dbReference type="SAM" id="Phobius"/>
    </source>
</evidence>
<accession>A0A7I9Z0K0</accession>
<feature type="compositionally biased region" description="Basic and acidic residues" evidence="1">
    <location>
        <begin position="14"/>
        <end position="31"/>
    </location>
</feature>
<evidence type="ECO:0000313" key="4">
    <source>
        <dbReference type="Proteomes" id="UP000465301"/>
    </source>
</evidence>
<gene>
    <name evidence="3" type="ORF">MTIM_03300</name>
</gene>
<feature type="transmembrane region" description="Helical" evidence="2">
    <location>
        <begin position="48"/>
        <end position="72"/>
    </location>
</feature>
<keyword evidence="2" id="KW-0812">Transmembrane</keyword>
<dbReference type="EMBL" id="BLLA01000001">
    <property type="protein sequence ID" value="GFG94451.1"/>
    <property type="molecule type" value="Genomic_DNA"/>
</dbReference>
<protein>
    <submittedName>
        <fullName evidence="3">Uncharacterized protein</fullName>
    </submittedName>
</protein>
<evidence type="ECO:0000256" key="1">
    <source>
        <dbReference type="SAM" id="MobiDB-lite"/>
    </source>
</evidence>
<keyword evidence="2" id="KW-0472">Membrane</keyword>
<evidence type="ECO:0000313" key="3">
    <source>
        <dbReference type="EMBL" id="GFG94451.1"/>
    </source>
</evidence>
<reference evidence="3 4" key="1">
    <citation type="journal article" date="2019" name="Emerg. Microbes Infect.">
        <title>Comprehensive subspecies identification of 175 nontuberculous mycobacteria species based on 7547 genomic profiles.</title>
        <authorList>
            <person name="Matsumoto Y."/>
            <person name="Kinjo T."/>
            <person name="Motooka D."/>
            <person name="Nabeya D."/>
            <person name="Jung N."/>
            <person name="Uechi K."/>
            <person name="Horii T."/>
            <person name="Iida T."/>
            <person name="Fujita J."/>
            <person name="Nakamura S."/>
        </authorList>
    </citation>
    <scope>NUCLEOTIDE SEQUENCE [LARGE SCALE GENOMIC DNA]</scope>
    <source>
        <strain evidence="3 4">JCM 30726</strain>
    </source>
</reference>
<keyword evidence="2" id="KW-1133">Transmembrane helix</keyword>
<dbReference type="AlphaFoldDB" id="A0A7I9Z0K0"/>
<comment type="caution">
    <text evidence="3">The sequence shown here is derived from an EMBL/GenBank/DDBJ whole genome shotgun (WGS) entry which is preliminary data.</text>
</comment>
<dbReference type="Proteomes" id="UP000465301">
    <property type="component" value="Unassembled WGS sequence"/>
</dbReference>